<proteinExistence type="predicted"/>
<evidence type="ECO:0000313" key="2">
    <source>
        <dbReference type="Proteomes" id="UP000515164"/>
    </source>
</evidence>
<gene>
    <name evidence="3" type="primary">LOC117214569</name>
</gene>
<evidence type="ECO:0000256" key="1">
    <source>
        <dbReference type="SAM" id="MobiDB-lite"/>
    </source>
</evidence>
<feature type="compositionally biased region" description="Polar residues" evidence="1">
    <location>
        <begin position="190"/>
        <end position="201"/>
    </location>
</feature>
<feature type="region of interest" description="Disordered" evidence="1">
    <location>
        <begin position="175"/>
        <end position="221"/>
    </location>
</feature>
<feature type="compositionally biased region" description="Polar residues" evidence="1">
    <location>
        <begin position="209"/>
        <end position="219"/>
    </location>
</feature>
<organism evidence="2 3">
    <name type="scientific">Bombus bifarius</name>
    <dbReference type="NCBI Taxonomy" id="103933"/>
    <lineage>
        <taxon>Eukaryota</taxon>
        <taxon>Metazoa</taxon>
        <taxon>Ecdysozoa</taxon>
        <taxon>Arthropoda</taxon>
        <taxon>Hexapoda</taxon>
        <taxon>Insecta</taxon>
        <taxon>Pterygota</taxon>
        <taxon>Neoptera</taxon>
        <taxon>Endopterygota</taxon>
        <taxon>Hymenoptera</taxon>
        <taxon>Apocrita</taxon>
        <taxon>Aculeata</taxon>
        <taxon>Apoidea</taxon>
        <taxon>Anthophila</taxon>
        <taxon>Apidae</taxon>
        <taxon>Bombus</taxon>
        <taxon>Pyrobombus</taxon>
    </lineage>
</organism>
<accession>A0A6P8N6V6</accession>
<dbReference type="RefSeq" id="XP_033316648.1">
    <property type="nucleotide sequence ID" value="XM_033460757.1"/>
</dbReference>
<dbReference type="GeneID" id="117214569"/>
<dbReference type="AlphaFoldDB" id="A0A6P8N6V6"/>
<sequence>MWFCRKADHGTPPAGYRLRLEGAEIGVGTSMKYLGPTLDSHMTFSAHFERLAPSVEATANALGRLLPRLGGPDVGVHRLYADVVRSKLLYGAPHWAENLMTNRRSLLAIRRLHRTVAIKVVRGFRTISAAAAAVLAGFPSFELQAPRCREIYLQTREAHWLFALVGECKVIEPRKGKMRKDAEKEAGKDTATTPPVSSPQSGRRMKSMTGPSATKSAGTAQLPLKWSAVAGE</sequence>
<feature type="compositionally biased region" description="Basic and acidic residues" evidence="1">
    <location>
        <begin position="175"/>
        <end position="188"/>
    </location>
</feature>
<reference evidence="3" key="1">
    <citation type="submission" date="2025-08" db="UniProtKB">
        <authorList>
            <consortium name="RefSeq"/>
        </authorList>
    </citation>
    <scope>IDENTIFICATION</scope>
    <source>
        <tissue evidence="3">Muscle</tissue>
    </source>
</reference>
<dbReference type="KEGG" id="bbif:117214569"/>
<keyword evidence="2" id="KW-1185">Reference proteome</keyword>
<dbReference type="Proteomes" id="UP000515164">
    <property type="component" value="Unplaced"/>
</dbReference>
<name>A0A6P8N6V6_9HYME</name>
<protein>
    <submittedName>
        <fullName evidence="3">Uncharacterized protein LOC117214569</fullName>
    </submittedName>
</protein>
<evidence type="ECO:0000313" key="3">
    <source>
        <dbReference type="RefSeq" id="XP_033316648.1"/>
    </source>
</evidence>